<keyword evidence="4 5" id="KW-0472">Membrane</keyword>
<dbReference type="PANTHER" id="PTHR43077:SF10">
    <property type="entry name" value="TRANSPORT PERMEASE PROTEIN"/>
    <property type="match status" value="1"/>
</dbReference>
<comment type="subcellular location">
    <subcellularLocation>
        <location evidence="1">Membrane</location>
        <topology evidence="1">Multi-pass membrane protein</topology>
    </subcellularLocation>
</comment>
<accession>A0ABU5CN35</accession>
<dbReference type="NCBIfam" id="TIGR03061">
    <property type="entry name" value="pip_yhgE_Nterm"/>
    <property type="match status" value="1"/>
</dbReference>
<comment type="caution">
    <text evidence="6">The sequence shown here is derived from an EMBL/GenBank/DDBJ whole genome shotgun (WGS) entry which is preliminary data.</text>
</comment>
<name>A0ABU5CN35_9BACI</name>
<evidence type="ECO:0000256" key="2">
    <source>
        <dbReference type="ARBA" id="ARBA00022692"/>
    </source>
</evidence>
<evidence type="ECO:0000256" key="4">
    <source>
        <dbReference type="ARBA" id="ARBA00023136"/>
    </source>
</evidence>
<dbReference type="RefSeq" id="WP_320378545.1">
    <property type="nucleotide sequence ID" value="NZ_JAWDIQ010000001.1"/>
</dbReference>
<evidence type="ECO:0000313" key="6">
    <source>
        <dbReference type="EMBL" id="MDY0407760.1"/>
    </source>
</evidence>
<dbReference type="PANTHER" id="PTHR43077">
    <property type="entry name" value="TRANSPORT PERMEASE YVFS-RELATED"/>
    <property type="match status" value="1"/>
</dbReference>
<proteinExistence type="predicted"/>
<dbReference type="InterPro" id="IPR051328">
    <property type="entry name" value="T7SS_ABC-Transporter"/>
</dbReference>
<keyword evidence="3 5" id="KW-1133">Transmembrane helix</keyword>
<protein>
    <submittedName>
        <fullName evidence="6">YhgE/Pip family protein</fullName>
    </submittedName>
</protein>
<evidence type="ECO:0000256" key="5">
    <source>
        <dbReference type="SAM" id="Phobius"/>
    </source>
</evidence>
<reference evidence="6 7" key="1">
    <citation type="submission" date="2023-10" db="EMBL/GenBank/DDBJ databases">
        <title>Virgibacillus soli CC-YMP-6 genome.</title>
        <authorList>
            <person name="Miliotis G."/>
            <person name="Sengupta P."/>
            <person name="Hameed A."/>
            <person name="Chuvochina M."/>
            <person name="Mcdonagh F."/>
            <person name="Simpson A.C."/>
            <person name="Singh N.K."/>
            <person name="Rekha P.D."/>
            <person name="Raman K."/>
            <person name="Hugenholtz P."/>
            <person name="Venkateswaran K."/>
        </authorList>
    </citation>
    <scope>NUCLEOTIDE SEQUENCE [LARGE SCALE GENOMIC DNA]</scope>
    <source>
        <strain evidence="6 7">CC-YMP-6</strain>
    </source>
</reference>
<feature type="transmembrane region" description="Helical" evidence="5">
    <location>
        <begin position="21"/>
        <end position="43"/>
    </location>
</feature>
<evidence type="ECO:0000256" key="3">
    <source>
        <dbReference type="ARBA" id="ARBA00022989"/>
    </source>
</evidence>
<sequence>MRKSDMRKSWHIFSTDIRKLLVNWVACVIIGGLIILPSLYAWFNIKASWDPYAQTDQIPVGIVNEDVGATVRDDDIHVGDQLVDTLKKNNSFEWHFVNEENAMDRLEYGTIMRQ</sequence>
<keyword evidence="7" id="KW-1185">Reference proteome</keyword>
<keyword evidence="2 5" id="KW-0812">Transmembrane</keyword>
<gene>
    <name evidence="6" type="ORF">RWD45_02955</name>
</gene>
<evidence type="ECO:0000256" key="1">
    <source>
        <dbReference type="ARBA" id="ARBA00004141"/>
    </source>
</evidence>
<dbReference type="InterPro" id="IPR017500">
    <property type="entry name" value="Phage_infect_YhgE_N"/>
</dbReference>
<evidence type="ECO:0000313" key="7">
    <source>
        <dbReference type="Proteomes" id="UP001275315"/>
    </source>
</evidence>
<dbReference type="EMBL" id="JAWDIQ010000001">
    <property type="protein sequence ID" value="MDY0407760.1"/>
    <property type="molecule type" value="Genomic_DNA"/>
</dbReference>
<dbReference type="Proteomes" id="UP001275315">
    <property type="component" value="Unassembled WGS sequence"/>
</dbReference>
<organism evidence="6 7">
    <name type="scientific">Paracerasibacillus soli</name>
    <dbReference type="NCBI Taxonomy" id="480284"/>
    <lineage>
        <taxon>Bacteria</taxon>
        <taxon>Bacillati</taxon>
        <taxon>Bacillota</taxon>
        <taxon>Bacilli</taxon>
        <taxon>Bacillales</taxon>
        <taxon>Bacillaceae</taxon>
        <taxon>Paracerasibacillus</taxon>
    </lineage>
</organism>